<feature type="region of interest" description="Disordered" evidence="1">
    <location>
        <begin position="114"/>
        <end position="154"/>
    </location>
</feature>
<keyword evidence="2" id="KW-1133">Transmembrane helix</keyword>
<evidence type="ECO:0000256" key="1">
    <source>
        <dbReference type="SAM" id="MobiDB-lite"/>
    </source>
</evidence>
<keyword evidence="4" id="KW-1185">Reference proteome</keyword>
<comment type="caution">
    <text evidence="3">The sequence shown here is derived from an EMBL/GenBank/DDBJ whole genome shotgun (WGS) entry which is preliminary data.</text>
</comment>
<evidence type="ECO:0000313" key="4">
    <source>
        <dbReference type="Proteomes" id="UP000552097"/>
    </source>
</evidence>
<reference evidence="3 4" key="1">
    <citation type="submission" date="2020-08" db="EMBL/GenBank/DDBJ databases">
        <title>Sequencing the genomes of 1000 actinobacteria strains.</title>
        <authorList>
            <person name="Klenk H.-P."/>
        </authorList>
    </citation>
    <scope>NUCLEOTIDE SEQUENCE [LARGE SCALE GENOMIC DNA]</scope>
    <source>
        <strain evidence="3 4">DSM 45486</strain>
    </source>
</reference>
<keyword evidence="2" id="KW-0812">Transmembrane</keyword>
<feature type="transmembrane region" description="Helical" evidence="2">
    <location>
        <begin position="164"/>
        <end position="182"/>
    </location>
</feature>
<dbReference type="AlphaFoldDB" id="A0A7W9M4F1"/>
<evidence type="ECO:0000313" key="3">
    <source>
        <dbReference type="EMBL" id="MBB5807040.1"/>
    </source>
</evidence>
<feature type="transmembrane region" description="Helical" evidence="2">
    <location>
        <begin position="268"/>
        <end position="289"/>
    </location>
</feature>
<dbReference type="Proteomes" id="UP000552097">
    <property type="component" value="Unassembled WGS sequence"/>
</dbReference>
<gene>
    <name evidence="3" type="ORF">F4560_006808</name>
</gene>
<feature type="compositionally biased region" description="Low complexity" evidence="1">
    <location>
        <begin position="74"/>
        <end position="86"/>
    </location>
</feature>
<protein>
    <submittedName>
        <fullName evidence="3">Uncharacterized protein</fullName>
    </submittedName>
</protein>
<dbReference type="RefSeq" id="WP_184927020.1">
    <property type="nucleotide sequence ID" value="NZ_JACHMO010000001.1"/>
</dbReference>
<organism evidence="3 4">
    <name type="scientific">Saccharothrix ecbatanensis</name>
    <dbReference type="NCBI Taxonomy" id="1105145"/>
    <lineage>
        <taxon>Bacteria</taxon>
        <taxon>Bacillati</taxon>
        <taxon>Actinomycetota</taxon>
        <taxon>Actinomycetes</taxon>
        <taxon>Pseudonocardiales</taxon>
        <taxon>Pseudonocardiaceae</taxon>
        <taxon>Saccharothrix</taxon>
    </lineage>
</organism>
<sequence length="304" mass="31790">MTSAYPTPVDTLTEKVKARAIELGEMPSRNRIKTEFKVGAPKATAVLAALTDAGFDPTRPEVADVEVPARRLHAVPSETTPATPVTEEPRAQASLPLDTQPVAVDSEVTEVATPVQPDAVSADTGDESPAADTAGARDETPPAGKRHQSTTPDARVKPVRSWPLLLLAVGAFVAIWGGWVGLGELTGFGPIRLLPGIADGFVINSAITLPIGVEAYAAYALRVWLSGGTRSVKARRFARASAIGSLVLGAAGQVAYHLMVAAGITVAPWWITTFVSCLPVVVLGCGAALTHLLHDQDDDAEVTR</sequence>
<name>A0A7W9M4F1_9PSEU</name>
<evidence type="ECO:0000256" key="2">
    <source>
        <dbReference type="SAM" id="Phobius"/>
    </source>
</evidence>
<feature type="transmembrane region" description="Helical" evidence="2">
    <location>
        <begin position="237"/>
        <end position="256"/>
    </location>
</feature>
<proteinExistence type="predicted"/>
<dbReference type="EMBL" id="JACHMO010000001">
    <property type="protein sequence ID" value="MBB5807040.1"/>
    <property type="molecule type" value="Genomic_DNA"/>
</dbReference>
<feature type="region of interest" description="Disordered" evidence="1">
    <location>
        <begin position="74"/>
        <end position="97"/>
    </location>
</feature>
<accession>A0A7W9M4F1</accession>
<feature type="transmembrane region" description="Helical" evidence="2">
    <location>
        <begin position="202"/>
        <end position="225"/>
    </location>
</feature>
<keyword evidence="2" id="KW-0472">Membrane</keyword>